<organism evidence="3 4">
    <name type="scientific">Methylocaldum szegediense</name>
    <dbReference type="NCBI Taxonomy" id="73780"/>
    <lineage>
        <taxon>Bacteria</taxon>
        <taxon>Pseudomonadati</taxon>
        <taxon>Pseudomonadota</taxon>
        <taxon>Gammaproteobacteria</taxon>
        <taxon>Methylococcales</taxon>
        <taxon>Methylococcaceae</taxon>
        <taxon>Methylocaldum</taxon>
    </lineage>
</organism>
<dbReference type="EMBL" id="OX458333">
    <property type="protein sequence ID" value="CAI8811698.1"/>
    <property type="molecule type" value="Genomic_DNA"/>
</dbReference>
<dbReference type="Proteomes" id="UP001162030">
    <property type="component" value="Chromosome"/>
</dbReference>
<dbReference type="PANTHER" id="PTHR36571">
    <property type="entry name" value="PROTEIN YGIW"/>
    <property type="match status" value="1"/>
</dbReference>
<reference evidence="3 4" key="1">
    <citation type="submission" date="2023-03" db="EMBL/GenBank/DDBJ databases">
        <authorList>
            <person name="Pearce D."/>
        </authorList>
    </citation>
    <scope>NUCLEOTIDE SEQUENCE [LARGE SCALE GENOMIC DNA]</scope>
    <source>
        <strain evidence="3">Msz</strain>
    </source>
</reference>
<evidence type="ECO:0000256" key="2">
    <source>
        <dbReference type="SAM" id="SignalP"/>
    </source>
</evidence>
<proteinExistence type="predicted"/>
<evidence type="ECO:0000313" key="4">
    <source>
        <dbReference type="Proteomes" id="UP001162030"/>
    </source>
</evidence>
<evidence type="ECO:0000313" key="3">
    <source>
        <dbReference type="EMBL" id="CAI8811698.1"/>
    </source>
</evidence>
<dbReference type="SUPFAM" id="SSF101756">
    <property type="entry name" value="Hypothetical protein YgiW"/>
    <property type="match status" value="1"/>
</dbReference>
<gene>
    <name evidence="3" type="ORF">MSZNOR_1791</name>
</gene>
<dbReference type="InterPro" id="IPR005220">
    <property type="entry name" value="CarO-like"/>
</dbReference>
<name>A0ABN8X1B3_9GAMM</name>
<dbReference type="NCBIfam" id="NF033674">
    <property type="entry name" value="stress_OB_fold"/>
    <property type="match status" value="1"/>
</dbReference>
<keyword evidence="1 2" id="KW-0732">Signal</keyword>
<protein>
    <submittedName>
        <fullName evidence="3">BOF domain-containing protein</fullName>
    </submittedName>
</protein>
<accession>A0ABN8X1B3</accession>
<feature type="chain" id="PRO_5045272787" evidence="2">
    <location>
        <begin position="20"/>
        <end position="115"/>
    </location>
</feature>
<dbReference type="Gene3D" id="2.40.50.200">
    <property type="entry name" value="Bacterial OB-fold"/>
    <property type="match status" value="1"/>
</dbReference>
<keyword evidence="4" id="KW-1185">Reference proteome</keyword>
<dbReference type="InterPro" id="IPR036700">
    <property type="entry name" value="BOBF_sf"/>
</dbReference>
<dbReference type="PANTHER" id="PTHR36571:SF1">
    <property type="entry name" value="PROTEIN YGIW"/>
    <property type="match status" value="1"/>
</dbReference>
<evidence type="ECO:0000256" key="1">
    <source>
        <dbReference type="ARBA" id="ARBA00022729"/>
    </source>
</evidence>
<dbReference type="RefSeq" id="WP_317963884.1">
    <property type="nucleotide sequence ID" value="NZ_OX458333.1"/>
</dbReference>
<feature type="signal peptide" evidence="2">
    <location>
        <begin position="1"/>
        <end position="19"/>
    </location>
</feature>
<dbReference type="Pfam" id="PF04076">
    <property type="entry name" value="BOF"/>
    <property type="match status" value="1"/>
</dbReference>
<sequence>MKRLLIAGVLGLAATAALAEYTGPSAVPAMTVKQLLETGVDDQYATLQGRLVSHEGGKHYTFADDTGQLRVEISPKRLPAGQPLDAKTRVEITGEFDKDFGEPPELEVEQIKILP</sequence>